<dbReference type="InterPro" id="IPR013012">
    <property type="entry name" value="PTS_EIIB_3"/>
</dbReference>
<dbReference type="GO" id="GO:0016301">
    <property type="term" value="F:kinase activity"/>
    <property type="evidence" value="ECO:0007669"/>
    <property type="project" value="UniProtKB-KW"/>
</dbReference>
<evidence type="ECO:0000259" key="8">
    <source>
        <dbReference type="PROSITE" id="PS51100"/>
    </source>
</evidence>
<evidence type="ECO:0000256" key="6">
    <source>
        <dbReference type="ARBA" id="ARBA00022777"/>
    </source>
</evidence>
<keyword evidence="3 9" id="KW-0762">Sugar transport</keyword>
<dbReference type="RefSeq" id="WP_262430549.1">
    <property type="nucleotide sequence ID" value="NZ_JACRTG010000030.1"/>
</dbReference>
<evidence type="ECO:0000256" key="3">
    <source>
        <dbReference type="ARBA" id="ARBA00022597"/>
    </source>
</evidence>
<name>A0A926EWW8_9FIRM</name>
<keyword evidence="2" id="KW-0597">Phosphoprotein</keyword>
<dbReference type="PANTHER" id="PTHR34581:SF2">
    <property type="entry name" value="PTS SYSTEM N,N'-DIACETYLCHITOBIOSE-SPECIFIC EIIB COMPONENT"/>
    <property type="match status" value="1"/>
</dbReference>
<dbReference type="InterPro" id="IPR036095">
    <property type="entry name" value="PTS_EIIB-like_sf"/>
</dbReference>
<accession>A0A926EWW8</accession>
<keyword evidence="4" id="KW-0808">Transferase</keyword>
<dbReference type="EMBL" id="JACRTG010000030">
    <property type="protein sequence ID" value="MBC8589086.1"/>
    <property type="molecule type" value="Genomic_DNA"/>
</dbReference>
<gene>
    <name evidence="9" type="ORF">H8707_12765</name>
</gene>
<dbReference type="CDD" id="cd05564">
    <property type="entry name" value="PTS_IIB_chitobiose_lichenan"/>
    <property type="match status" value="1"/>
</dbReference>
<dbReference type="PROSITE" id="PS51100">
    <property type="entry name" value="PTS_EIIB_TYPE_3"/>
    <property type="match status" value="1"/>
</dbReference>
<evidence type="ECO:0000256" key="5">
    <source>
        <dbReference type="ARBA" id="ARBA00022683"/>
    </source>
</evidence>
<keyword evidence="10" id="KW-1185">Reference proteome</keyword>
<keyword evidence="1" id="KW-0813">Transport</keyword>
<dbReference type="GO" id="GO:0008982">
    <property type="term" value="F:protein-N(PI)-phosphohistidine-sugar phosphotransferase activity"/>
    <property type="evidence" value="ECO:0007669"/>
    <property type="project" value="InterPro"/>
</dbReference>
<organism evidence="9 10">
    <name type="scientific">Paratissierella segnis</name>
    <dbReference type="NCBI Taxonomy" id="2763679"/>
    <lineage>
        <taxon>Bacteria</taxon>
        <taxon>Bacillati</taxon>
        <taxon>Bacillota</taxon>
        <taxon>Tissierellia</taxon>
        <taxon>Tissierellales</taxon>
        <taxon>Tissierellaceae</taxon>
        <taxon>Paratissierella</taxon>
    </lineage>
</organism>
<evidence type="ECO:0000256" key="2">
    <source>
        <dbReference type="ARBA" id="ARBA00022553"/>
    </source>
</evidence>
<evidence type="ECO:0000256" key="4">
    <source>
        <dbReference type="ARBA" id="ARBA00022679"/>
    </source>
</evidence>
<dbReference type="Gene3D" id="3.40.50.2300">
    <property type="match status" value="1"/>
</dbReference>
<dbReference type="SUPFAM" id="SSF52794">
    <property type="entry name" value="PTS system IIB component-like"/>
    <property type="match status" value="1"/>
</dbReference>
<dbReference type="InterPro" id="IPR051819">
    <property type="entry name" value="PTS_sugar-specific_EIIB"/>
</dbReference>
<evidence type="ECO:0000256" key="7">
    <source>
        <dbReference type="PROSITE-ProRule" id="PRU00423"/>
    </source>
</evidence>
<reference evidence="9" key="1">
    <citation type="submission" date="2020-08" db="EMBL/GenBank/DDBJ databases">
        <title>Genome public.</title>
        <authorList>
            <person name="Liu C."/>
            <person name="Sun Q."/>
        </authorList>
    </citation>
    <scope>NUCLEOTIDE SEQUENCE</scope>
    <source>
        <strain evidence="9">BX21</strain>
    </source>
</reference>
<evidence type="ECO:0000313" key="9">
    <source>
        <dbReference type="EMBL" id="MBC8589086.1"/>
    </source>
</evidence>
<evidence type="ECO:0000313" key="10">
    <source>
        <dbReference type="Proteomes" id="UP000601171"/>
    </source>
</evidence>
<dbReference type="AlphaFoldDB" id="A0A926EWW8"/>
<dbReference type="InterPro" id="IPR003501">
    <property type="entry name" value="PTS_EIIB_2/3"/>
</dbReference>
<feature type="modified residue" description="Phosphocysteine; by EIIA" evidence="7">
    <location>
        <position position="7"/>
    </location>
</feature>
<protein>
    <submittedName>
        <fullName evidence="9">PTS sugar transporter subunit IIB</fullName>
    </submittedName>
</protein>
<dbReference type="PANTHER" id="PTHR34581">
    <property type="entry name" value="PTS SYSTEM N,N'-DIACETYLCHITOBIOSE-SPECIFIC EIIB COMPONENT"/>
    <property type="match status" value="1"/>
</dbReference>
<keyword evidence="5" id="KW-0598">Phosphotransferase system</keyword>
<sequence>MKILLMCGAGMSTSLLVKKMLKSADDMGYNDISIDAAPIDELKKHVDSYDIFLLGPQVRYREKEVKEVIESKGKQCDVISPQIYGRVDGEKALKLALDLAEKGEN</sequence>
<dbReference type="Proteomes" id="UP000601171">
    <property type="component" value="Unassembled WGS sequence"/>
</dbReference>
<feature type="domain" description="PTS EIIB type-3" evidence="8">
    <location>
        <begin position="1"/>
        <end position="105"/>
    </location>
</feature>
<dbReference type="GO" id="GO:0009401">
    <property type="term" value="P:phosphoenolpyruvate-dependent sugar phosphotransferase system"/>
    <property type="evidence" value="ECO:0007669"/>
    <property type="project" value="UniProtKB-KW"/>
</dbReference>
<comment type="caution">
    <text evidence="9">The sequence shown here is derived from an EMBL/GenBank/DDBJ whole genome shotgun (WGS) entry which is preliminary data.</text>
</comment>
<keyword evidence="6" id="KW-0418">Kinase</keyword>
<proteinExistence type="predicted"/>
<dbReference type="Pfam" id="PF02302">
    <property type="entry name" value="PTS_IIB"/>
    <property type="match status" value="1"/>
</dbReference>
<evidence type="ECO:0000256" key="1">
    <source>
        <dbReference type="ARBA" id="ARBA00022448"/>
    </source>
</evidence>